<keyword evidence="1" id="KW-0520">NAD</keyword>
<keyword evidence="4" id="KW-1185">Reference proteome</keyword>
<comment type="caution">
    <text evidence="3">The sequence shown here is derived from an EMBL/GenBank/DDBJ whole genome shotgun (WGS) entry which is preliminary data.</text>
</comment>
<accession>A0AA88H1Q9</accession>
<proteinExistence type="predicted"/>
<feature type="domain" description="PARP catalytic" evidence="2">
    <location>
        <begin position="1"/>
        <end position="196"/>
    </location>
</feature>
<dbReference type="InterPro" id="IPR012317">
    <property type="entry name" value="Poly(ADP-ribose)pol_cat_dom"/>
</dbReference>
<dbReference type="EMBL" id="JAVRJZ010000378">
    <property type="protein sequence ID" value="KAK2702413.1"/>
    <property type="molecule type" value="Genomic_DNA"/>
</dbReference>
<evidence type="ECO:0000313" key="3">
    <source>
        <dbReference type="EMBL" id="KAK2702413.1"/>
    </source>
</evidence>
<keyword evidence="1" id="KW-0808">Transferase</keyword>
<dbReference type="AlphaFoldDB" id="A0AA88H1Q9"/>
<evidence type="ECO:0000313" key="4">
    <source>
        <dbReference type="Proteomes" id="UP001187531"/>
    </source>
</evidence>
<dbReference type="PANTHER" id="PTHR45740">
    <property type="entry name" value="POLY [ADP-RIBOSE] POLYMERASE"/>
    <property type="match status" value="1"/>
</dbReference>
<dbReference type="PROSITE" id="PS51059">
    <property type="entry name" value="PARP_CATALYTIC"/>
    <property type="match status" value="1"/>
</dbReference>
<evidence type="ECO:0000256" key="1">
    <source>
        <dbReference type="RuleBase" id="RU362114"/>
    </source>
</evidence>
<dbReference type="SUPFAM" id="SSF56399">
    <property type="entry name" value="ADP-ribosylation"/>
    <property type="match status" value="2"/>
</dbReference>
<keyword evidence="1" id="KW-0328">Glycosyltransferase</keyword>
<dbReference type="Pfam" id="PF00644">
    <property type="entry name" value="PARP"/>
    <property type="match status" value="1"/>
</dbReference>
<dbReference type="GO" id="GO:0003950">
    <property type="term" value="F:NAD+ poly-ADP-ribosyltransferase activity"/>
    <property type="evidence" value="ECO:0007669"/>
    <property type="project" value="UniProtKB-UniRule"/>
</dbReference>
<gene>
    <name evidence="3" type="ORF">QYM36_018975</name>
</gene>
<dbReference type="EC" id="2.4.2.-" evidence="1"/>
<name>A0AA88H1Q9_ARTSF</name>
<reference evidence="3" key="1">
    <citation type="submission" date="2023-07" db="EMBL/GenBank/DDBJ databases">
        <title>Chromosome-level genome assembly of Artemia franciscana.</title>
        <authorList>
            <person name="Jo E."/>
        </authorList>
    </citation>
    <scope>NUCLEOTIDE SEQUENCE</scope>
    <source>
        <tissue evidence="3">Whole body</tissue>
    </source>
</reference>
<organism evidence="3 4">
    <name type="scientific">Artemia franciscana</name>
    <name type="common">Brine shrimp</name>
    <name type="synonym">Artemia sanfranciscana</name>
    <dbReference type="NCBI Taxonomy" id="6661"/>
    <lineage>
        <taxon>Eukaryota</taxon>
        <taxon>Metazoa</taxon>
        <taxon>Ecdysozoa</taxon>
        <taxon>Arthropoda</taxon>
        <taxon>Crustacea</taxon>
        <taxon>Branchiopoda</taxon>
        <taxon>Anostraca</taxon>
        <taxon>Artemiidae</taxon>
        <taxon>Artemia</taxon>
    </lineage>
</organism>
<sequence>MRQQGLKYPVWIPRPPSLLMLETKFIQPAHSWHPEVTSAQEVFNANLLEAFHSCQANLFEPSNSREKFHGTNAESCKKIINNGFRLPGNDAKQRMFGCGIYFATDSSKSAQQIYTKGSNILILCDVLLGKEMKVSTPQYAMNLGTIRSLGYDSLFAPRGTKNDGGVLFDEFVIYDPRQAYPRYVINYKATQMGVPVGSIPSAKFQKYEIHPSRSFDPSNELDYHFRVAEAQFCRLCKNREVVKVTYVINPVLELQFLETSKQFAVKYGPGAEEAKPILAFHGTPVEKNIDSILSNNFQSSYIRRTKYGHYFSEFPETALEYAGSVKALILCKILAGRSRDVGGSTTLGPGYDSLRVGKDDLGRGAMIIINNEKQILPCYVVHLS</sequence>
<dbReference type="InterPro" id="IPR051712">
    <property type="entry name" value="ARTD-AVP"/>
</dbReference>
<evidence type="ECO:0000259" key="2">
    <source>
        <dbReference type="PROSITE" id="PS51059"/>
    </source>
</evidence>
<dbReference type="GO" id="GO:1990404">
    <property type="term" value="F:NAD+-protein mono-ADP-ribosyltransferase activity"/>
    <property type="evidence" value="ECO:0007669"/>
    <property type="project" value="TreeGrafter"/>
</dbReference>
<protein>
    <recommendedName>
        <fullName evidence="1">Poly [ADP-ribose] polymerase</fullName>
        <shortName evidence="1">PARP</shortName>
        <ecNumber evidence="1">2.4.2.-</ecNumber>
    </recommendedName>
</protein>
<dbReference type="PANTHER" id="PTHR45740:SF2">
    <property type="entry name" value="POLY [ADP-RIBOSE] POLYMERASE"/>
    <property type="match status" value="1"/>
</dbReference>
<dbReference type="GO" id="GO:0005634">
    <property type="term" value="C:nucleus"/>
    <property type="evidence" value="ECO:0007669"/>
    <property type="project" value="TreeGrafter"/>
</dbReference>
<dbReference type="Proteomes" id="UP001187531">
    <property type="component" value="Unassembled WGS sequence"/>
</dbReference>
<dbReference type="Gene3D" id="3.90.228.10">
    <property type="match status" value="2"/>
</dbReference>